<dbReference type="Pfam" id="PF02954">
    <property type="entry name" value="HTH_8"/>
    <property type="match status" value="1"/>
</dbReference>
<keyword evidence="3" id="KW-0805">Transcription regulation</keyword>
<gene>
    <name evidence="8" type="ORF">AZI85_06810</name>
</gene>
<dbReference type="SMART" id="SM00382">
    <property type="entry name" value="AAA"/>
    <property type="match status" value="1"/>
</dbReference>
<dbReference type="InterPro" id="IPR027417">
    <property type="entry name" value="P-loop_NTPase"/>
</dbReference>
<dbReference type="Gene3D" id="1.10.8.60">
    <property type="match status" value="1"/>
</dbReference>
<dbReference type="SMART" id="SM00448">
    <property type="entry name" value="REC"/>
    <property type="match status" value="1"/>
</dbReference>
<dbReference type="Gene3D" id="3.40.50.300">
    <property type="entry name" value="P-loop containing nucleotide triphosphate hydrolases"/>
    <property type="match status" value="1"/>
</dbReference>
<dbReference type="Pfam" id="PF00072">
    <property type="entry name" value="Response_reg"/>
    <property type="match status" value="1"/>
</dbReference>
<dbReference type="Proteomes" id="UP000075391">
    <property type="component" value="Unassembled WGS sequence"/>
</dbReference>
<feature type="domain" description="Response regulatory" evidence="7">
    <location>
        <begin position="8"/>
        <end position="122"/>
    </location>
</feature>
<evidence type="ECO:0000259" key="6">
    <source>
        <dbReference type="PROSITE" id="PS50045"/>
    </source>
</evidence>
<comment type="caution">
    <text evidence="8">The sequence shown here is derived from an EMBL/GenBank/DDBJ whole genome shotgun (WGS) entry which is preliminary data.</text>
</comment>
<dbReference type="AlphaFoldDB" id="A0A150WFL3"/>
<keyword evidence="4" id="KW-0804">Transcription</keyword>
<dbReference type="FunFam" id="3.40.50.300:FF:000006">
    <property type="entry name" value="DNA-binding transcriptional regulator NtrC"/>
    <property type="match status" value="1"/>
</dbReference>
<sequence length="452" mass="50645">MATTRVFSLLIVDDDPLVQQSLKMCLPNHWKVFSAPTLEAIQYERFYHAAFVDMHLEPGTTKAAGPQVIEKLVKHNNQLEVVAMSGDLSRSLMESCLKAGAQRFLAKPLMPEEILLILEKIEALWDLRSVDPSSSRHTTRWVGNSAASMKIKKRIADLRGETNAVLIEGETGCGKEVVARLLHEQEGDRPFIAVNLASIPENLFESEMFGHVKGAFTGADQNKVGLTEAANGGDLFLDEIEALPLSQQAKLLRFLETGEVRRVGAKESTIVKTRVIAASNRSLEKMVAAGEFREDLLYRLSSQRIELTPLRERLEDIDELAKHFLEAERPRRNKTIADDGLNALKKYNWPGNVRELKRVCEQLSLTSPLPFIREEDVAAWLKPAATAPGAPSYTAIDFNKGLNTLVEEFEAHTIRTCLKQTRDVEEAAKVLQVSRSNLYKKIKDYKIDEEPS</sequence>
<dbReference type="PROSITE" id="PS50110">
    <property type="entry name" value="RESPONSE_REGULATORY"/>
    <property type="match status" value="1"/>
</dbReference>
<dbReference type="PANTHER" id="PTHR32071">
    <property type="entry name" value="TRANSCRIPTIONAL REGULATORY PROTEIN"/>
    <property type="match status" value="1"/>
</dbReference>
<dbReference type="CDD" id="cd00156">
    <property type="entry name" value="REC"/>
    <property type="match status" value="1"/>
</dbReference>
<evidence type="ECO:0000256" key="2">
    <source>
        <dbReference type="ARBA" id="ARBA00022840"/>
    </source>
</evidence>
<dbReference type="GO" id="GO:0043565">
    <property type="term" value="F:sequence-specific DNA binding"/>
    <property type="evidence" value="ECO:0007669"/>
    <property type="project" value="InterPro"/>
</dbReference>
<keyword evidence="2" id="KW-0067">ATP-binding</keyword>
<dbReference type="InterPro" id="IPR003593">
    <property type="entry name" value="AAA+_ATPase"/>
</dbReference>
<dbReference type="InterPro" id="IPR002078">
    <property type="entry name" value="Sigma_54_int"/>
</dbReference>
<dbReference type="CDD" id="cd00009">
    <property type="entry name" value="AAA"/>
    <property type="match status" value="1"/>
</dbReference>
<evidence type="ECO:0000256" key="4">
    <source>
        <dbReference type="ARBA" id="ARBA00023163"/>
    </source>
</evidence>
<reference evidence="8 9" key="1">
    <citation type="submission" date="2016-03" db="EMBL/GenBank/DDBJ databases">
        <authorList>
            <person name="Ploux O."/>
        </authorList>
    </citation>
    <scope>NUCLEOTIDE SEQUENCE [LARGE SCALE GENOMIC DNA]</scope>
    <source>
        <strain evidence="8 9">BER2</strain>
    </source>
</reference>
<dbReference type="InterPro" id="IPR011006">
    <property type="entry name" value="CheY-like_superfamily"/>
</dbReference>
<keyword evidence="5" id="KW-0597">Phosphoprotein</keyword>
<dbReference type="PROSITE" id="PS50045">
    <property type="entry name" value="SIGMA54_INTERACT_4"/>
    <property type="match status" value="1"/>
</dbReference>
<dbReference type="Pfam" id="PF25601">
    <property type="entry name" value="AAA_lid_14"/>
    <property type="match status" value="1"/>
</dbReference>
<evidence type="ECO:0000313" key="8">
    <source>
        <dbReference type="EMBL" id="KYG61917.1"/>
    </source>
</evidence>
<dbReference type="RefSeq" id="WP_063244062.1">
    <property type="nucleotide sequence ID" value="NZ_CP168967.1"/>
</dbReference>
<dbReference type="Gene3D" id="3.40.50.2300">
    <property type="match status" value="1"/>
</dbReference>
<evidence type="ECO:0000256" key="1">
    <source>
        <dbReference type="ARBA" id="ARBA00022741"/>
    </source>
</evidence>
<dbReference type="InterPro" id="IPR058031">
    <property type="entry name" value="AAA_lid_NorR"/>
</dbReference>
<name>A0A150WFL3_BDEBC</name>
<keyword evidence="1" id="KW-0547">Nucleotide-binding</keyword>
<dbReference type="Pfam" id="PF00158">
    <property type="entry name" value="Sigma54_activat"/>
    <property type="match status" value="1"/>
</dbReference>
<feature type="domain" description="Sigma-54 factor interaction" evidence="6">
    <location>
        <begin position="141"/>
        <end position="365"/>
    </location>
</feature>
<proteinExistence type="predicted"/>
<evidence type="ECO:0000256" key="3">
    <source>
        <dbReference type="ARBA" id="ARBA00023015"/>
    </source>
</evidence>
<accession>A0A150WFL3</accession>
<dbReference type="GO" id="GO:0006355">
    <property type="term" value="P:regulation of DNA-templated transcription"/>
    <property type="evidence" value="ECO:0007669"/>
    <property type="project" value="InterPro"/>
</dbReference>
<dbReference type="Gene3D" id="1.10.10.60">
    <property type="entry name" value="Homeodomain-like"/>
    <property type="match status" value="1"/>
</dbReference>
<dbReference type="GO" id="GO:0000160">
    <property type="term" value="P:phosphorelay signal transduction system"/>
    <property type="evidence" value="ECO:0007669"/>
    <property type="project" value="InterPro"/>
</dbReference>
<evidence type="ECO:0000259" key="7">
    <source>
        <dbReference type="PROSITE" id="PS50110"/>
    </source>
</evidence>
<dbReference type="GO" id="GO:0005524">
    <property type="term" value="F:ATP binding"/>
    <property type="evidence" value="ECO:0007669"/>
    <property type="project" value="UniProtKB-KW"/>
</dbReference>
<feature type="modified residue" description="4-aspartylphosphate" evidence="5">
    <location>
        <position position="53"/>
    </location>
</feature>
<organism evidence="8 9">
    <name type="scientific">Bdellovibrio bacteriovorus</name>
    <dbReference type="NCBI Taxonomy" id="959"/>
    <lineage>
        <taxon>Bacteria</taxon>
        <taxon>Pseudomonadati</taxon>
        <taxon>Bdellovibrionota</taxon>
        <taxon>Bdellovibrionia</taxon>
        <taxon>Bdellovibrionales</taxon>
        <taxon>Pseudobdellovibrionaceae</taxon>
        <taxon>Bdellovibrio</taxon>
    </lineage>
</organism>
<dbReference type="InterPro" id="IPR002197">
    <property type="entry name" value="HTH_Fis"/>
</dbReference>
<dbReference type="InterPro" id="IPR009057">
    <property type="entry name" value="Homeodomain-like_sf"/>
</dbReference>
<protein>
    <submittedName>
        <fullName evidence="8">Transcriptional regulator</fullName>
    </submittedName>
</protein>
<dbReference type="SUPFAM" id="SSF52540">
    <property type="entry name" value="P-loop containing nucleoside triphosphate hydrolases"/>
    <property type="match status" value="1"/>
</dbReference>
<dbReference type="SUPFAM" id="SSF52172">
    <property type="entry name" value="CheY-like"/>
    <property type="match status" value="1"/>
</dbReference>
<evidence type="ECO:0000313" key="9">
    <source>
        <dbReference type="Proteomes" id="UP000075391"/>
    </source>
</evidence>
<dbReference type="InterPro" id="IPR001789">
    <property type="entry name" value="Sig_transdc_resp-reg_receiver"/>
</dbReference>
<evidence type="ECO:0000256" key="5">
    <source>
        <dbReference type="PROSITE-ProRule" id="PRU00169"/>
    </source>
</evidence>
<dbReference type="OrthoDB" id="5288051at2"/>
<dbReference type="EMBL" id="LUKF01000016">
    <property type="protein sequence ID" value="KYG61917.1"/>
    <property type="molecule type" value="Genomic_DNA"/>
</dbReference>
<dbReference type="PANTHER" id="PTHR32071:SF120">
    <property type="entry name" value="TRANSCRIPTIONAL REGULATOR-RELATED"/>
    <property type="match status" value="1"/>
</dbReference>
<dbReference type="SUPFAM" id="SSF46689">
    <property type="entry name" value="Homeodomain-like"/>
    <property type="match status" value="1"/>
</dbReference>